<sequence length="120" mass="14450">MRLRKKSVLHLLQLSEMSLCRRKAENYVELVNEMLNSFKYLGCNRNIKVHYLHSHRFSESLRDTSEEQGGRFHQDIKTMEDHYQGIWDTHMTVGYCWGLKRDCSKNHSRMLRKRSFRSAQ</sequence>
<name>A0A4Y2F8A7_ARAVE</name>
<keyword evidence="2" id="KW-1185">Reference proteome</keyword>
<evidence type="ECO:0000313" key="2">
    <source>
        <dbReference type="Proteomes" id="UP000499080"/>
    </source>
</evidence>
<gene>
    <name evidence="1" type="ORF">AVEN_221970_1</name>
</gene>
<evidence type="ECO:0000313" key="1">
    <source>
        <dbReference type="EMBL" id="GBM36706.1"/>
    </source>
</evidence>
<comment type="caution">
    <text evidence="1">The sequence shown here is derived from an EMBL/GenBank/DDBJ whole genome shotgun (WGS) entry which is preliminary data.</text>
</comment>
<organism evidence="1 2">
    <name type="scientific">Araneus ventricosus</name>
    <name type="common">Orbweaver spider</name>
    <name type="synonym">Epeira ventricosa</name>
    <dbReference type="NCBI Taxonomy" id="182803"/>
    <lineage>
        <taxon>Eukaryota</taxon>
        <taxon>Metazoa</taxon>
        <taxon>Ecdysozoa</taxon>
        <taxon>Arthropoda</taxon>
        <taxon>Chelicerata</taxon>
        <taxon>Arachnida</taxon>
        <taxon>Araneae</taxon>
        <taxon>Araneomorphae</taxon>
        <taxon>Entelegynae</taxon>
        <taxon>Araneoidea</taxon>
        <taxon>Araneidae</taxon>
        <taxon>Araneus</taxon>
    </lineage>
</organism>
<dbReference type="PANTHER" id="PTHR46114">
    <property type="entry name" value="APPLE DOMAIN-CONTAINING PROTEIN"/>
    <property type="match status" value="1"/>
</dbReference>
<dbReference type="PANTHER" id="PTHR46114:SF1">
    <property type="entry name" value="ZAD DOMAIN-CONTAINING PROTEIN"/>
    <property type="match status" value="1"/>
</dbReference>
<reference evidence="1 2" key="1">
    <citation type="journal article" date="2019" name="Sci. Rep.">
        <title>Orb-weaving spider Araneus ventricosus genome elucidates the spidroin gene catalogue.</title>
        <authorList>
            <person name="Kono N."/>
            <person name="Nakamura H."/>
            <person name="Ohtoshi R."/>
            <person name="Moran D.A.P."/>
            <person name="Shinohara A."/>
            <person name="Yoshida Y."/>
            <person name="Fujiwara M."/>
            <person name="Mori M."/>
            <person name="Tomita M."/>
            <person name="Arakawa K."/>
        </authorList>
    </citation>
    <scope>NUCLEOTIDE SEQUENCE [LARGE SCALE GENOMIC DNA]</scope>
</reference>
<protein>
    <submittedName>
        <fullName evidence="1">Uncharacterized protein</fullName>
    </submittedName>
</protein>
<dbReference type="OrthoDB" id="6721348at2759"/>
<dbReference type="AlphaFoldDB" id="A0A4Y2F8A7"/>
<dbReference type="EMBL" id="BGPR01000817">
    <property type="protein sequence ID" value="GBM36706.1"/>
    <property type="molecule type" value="Genomic_DNA"/>
</dbReference>
<dbReference type="Proteomes" id="UP000499080">
    <property type="component" value="Unassembled WGS sequence"/>
</dbReference>
<proteinExistence type="predicted"/>
<accession>A0A4Y2F8A7</accession>